<comment type="caution">
    <text evidence="2">The sequence shown here is derived from an EMBL/GenBank/DDBJ whole genome shotgun (WGS) entry which is preliminary data.</text>
</comment>
<organism evidence="2 3">
    <name type="scientific">Sphingobacterium corticibacter</name>
    <dbReference type="NCBI Taxonomy" id="2171749"/>
    <lineage>
        <taxon>Bacteria</taxon>
        <taxon>Pseudomonadati</taxon>
        <taxon>Bacteroidota</taxon>
        <taxon>Sphingobacteriia</taxon>
        <taxon>Sphingobacteriales</taxon>
        <taxon>Sphingobacteriaceae</taxon>
        <taxon>Sphingobacterium</taxon>
    </lineage>
</organism>
<dbReference type="Proteomes" id="UP000245627">
    <property type="component" value="Unassembled WGS sequence"/>
</dbReference>
<sequence>MQILCKTLLTIIFSGIGAMHFFWAFGGLWGKQLAIPTTSDGVPLLDPGFGACVVVGLFFVALLLLTHINLSRFVPLLYERVLWGIIALIFFARAMGDFQYVGLFKQVAQTDFAYHDTLYYTPLCLLVFSLIVVKIAVR</sequence>
<keyword evidence="1" id="KW-0472">Membrane</keyword>
<dbReference type="OrthoDB" id="8590912at2"/>
<dbReference type="Pfam" id="PF13160">
    <property type="entry name" value="DUF3995"/>
    <property type="match status" value="1"/>
</dbReference>
<keyword evidence="1" id="KW-0812">Transmembrane</keyword>
<keyword evidence="1" id="KW-1133">Transmembrane helix</keyword>
<dbReference type="RefSeq" id="WP_116776804.1">
    <property type="nucleotide sequence ID" value="NZ_QDKG01000006.1"/>
</dbReference>
<feature type="transmembrane region" description="Helical" evidence="1">
    <location>
        <begin position="7"/>
        <end position="28"/>
    </location>
</feature>
<evidence type="ECO:0000256" key="1">
    <source>
        <dbReference type="SAM" id="Phobius"/>
    </source>
</evidence>
<dbReference type="EMBL" id="QDKG01000006">
    <property type="protein sequence ID" value="PVH24407.1"/>
    <property type="molecule type" value="Genomic_DNA"/>
</dbReference>
<evidence type="ECO:0000313" key="3">
    <source>
        <dbReference type="Proteomes" id="UP000245627"/>
    </source>
</evidence>
<feature type="transmembrane region" description="Helical" evidence="1">
    <location>
        <begin position="80"/>
        <end position="98"/>
    </location>
</feature>
<dbReference type="InterPro" id="IPR025058">
    <property type="entry name" value="DUF3995"/>
</dbReference>
<gene>
    <name evidence="2" type="ORF">DC487_15110</name>
</gene>
<evidence type="ECO:0000313" key="2">
    <source>
        <dbReference type="EMBL" id="PVH24407.1"/>
    </source>
</evidence>
<keyword evidence="3" id="KW-1185">Reference proteome</keyword>
<name>A0A2T8HG36_9SPHI</name>
<protein>
    <submittedName>
        <fullName evidence="2">DUF3995 domain-containing protein</fullName>
    </submittedName>
</protein>
<feature type="transmembrane region" description="Helical" evidence="1">
    <location>
        <begin position="48"/>
        <end position="68"/>
    </location>
</feature>
<proteinExistence type="predicted"/>
<accession>A0A2T8HG36</accession>
<dbReference type="AlphaFoldDB" id="A0A2T8HG36"/>
<reference evidence="2 3" key="1">
    <citation type="submission" date="2018-04" db="EMBL/GenBank/DDBJ databases">
        <title>Sphingobacterium cortibacter sp. nov.</title>
        <authorList>
            <person name="Li Y."/>
        </authorList>
    </citation>
    <scope>NUCLEOTIDE SEQUENCE [LARGE SCALE GENOMIC DNA]</scope>
    <source>
        <strain evidence="2 3">2c-3</strain>
    </source>
</reference>
<feature type="transmembrane region" description="Helical" evidence="1">
    <location>
        <begin position="118"/>
        <end position="137"/>
    </location>
</feature>